<evidence type="ECO:0000313" key="6">
    <source>
        <dbReference type="Proteomes" id="UP000648239"/>
    </source>
</evidence>
<accession>A0A8J6Y109</accession>
<evidence type="ECO:0000256" key="3">
    <source>
        <dbReference type="ARBA" id="ARBA00023163"/>
    </source>
</evidence>
<comment type="caution">
    <text evidence="5">The sequence shown here is derived from an EMBL/GenBank/DDBJ whole genome shotgun (WGS) entry which is preliminary data.</text>
</comment>
<evidence type="ECO:0000256" key="1">
    <source>
        <dbReference type="ARBA" id="ARBA00023015"/>
    </source>
</evidence>
<name>A0A8J6Y109_9BACT</name>
<keyword evidence="3" id="KW-0804">Transcription</keyword>
<dbReference type="PROSITE" id="PS50987">
    <property type="entry name" value="HTH_ARSR_2"/>
    <property type="match status" value="1"/>
</dbReference>
<dbReference type="PRINTS" id="PR00778">
    <property type="entry name" value="HTHARSR"/>
</dbReference>
<evidence type="ECO:0000313" key="5">
    <source>
        <dbReference type="EMBL" id="MBD3867219.1"/>
    </source>
</evidence>
<keyword evidence="2" id="KW-0238">DNA-binding</keyword>
<dbReference type="PANTHER" id="PTHR43132">
    <property type="entry name" value="ARSENICAL RESISTANCE OPERON REPRESSOR ARSR-RELATED"/>
    <property type="match status" value="1"/>
</dbReference>
<dbReference type="AlphaFoldDB" id="A0A8J6Y109"/>
<keyword evidence="1" id="KW-0805">Transcription regulation</keyword>
<dbReference type="GO" id="GO:0003700">
    <property type="term" value="F:DNA-binding transcription factor activity"/>
    <property type="evidence" value="ECO:0007669"/>
    <property type="project" value="InterPro"/>
</dbReference>
<dbReference type="Proteomes" id="UP000648239">
    <property type="component" value="Unassembled WGS sequence"/>
</dbReference>
<dbReference type="EMBL" id="JACXWD010000007">
    <property type="protein sequence ID" value="MBD3867219.1"/>
    <property type="molecule type" value="Genomic_DNA"/>
</dbReference>
<evidence type="ECO:0000256" key="2">
    <source>
        <dbReference type="ARBA" id="ARBA00023125"/>
    </source>
</evidence>
<protein>
    <submittedName>
        <fullName evidence="5">Winged helix-turn-helix transcriptional regulator</fullName>
    </submittedName>
</protein>
<dbReference type="SUPFAM" id="SSF46785">
    <property type="entry name" value="Winged helix' DNA-binding domain"/>
    <property type="match status" value="1"/>
</dbReference>
<dbReference type="InterPro" id="IPR001845">
    <property type="entry name" value="HTH_ArsR_DNA-bd_dom"/>
</dbReference>
<dbReference type="InterPro" id="IPR011991">
    <property type="entry name" value="ArsR-like_HTH"/>
</dbReference>
<evidence type="ECO:0000259" key="4">
    <source>
        <dbReference type="PROSITE" id="PS50987"/>
    </source>
</evidence>
<dbReference type="InterPro" id="IPR036388">
    <property type="entry name" value="WH-like_DNA-bd_sf"/>
</dbReference>
<dbReference type="InterPro" id="IPR051011">
    <property type="entry name" value="Metal_resp_trans_reg"/>
</dbReference>
<dbReference type="CDD" id="cd00090">
    <property type="entry name" value="HTH_ARSR"/>
    <property type="match status" value="1"/>
</dbReference>
<dbReference type="NCBIfam" id="NF033788">
    <property type="entry name" value="HTH_metalloreg"/>
    <property type="match status" value="1"/>
</dbReference>
<dbReference type="Pfam" id="PF01022">
    <property type="entry name" value="HTH_5"/>
    <property type="match status" value="1"/>
</dbReference>
<organism evidence="5 6">
    <name type="scientific">Candidatus Polarisedimenticola svalbardensis</name>
    <dbReference type="NCBI Taxonomy" id="2886004"/>
    <lineage>
        <taxon>Bacteria</taxon>
        <taxon>Pseudomonadati</taxon>
        <taxon>Acidobacteriota</taxon>
        <taxon>Candidatus Polarisedimenticolia</taxon>
        <taxon>Candidatus Polarisedimenticolales</taxon>
        <taxon>Candidatus Polarisedimenticolaceae</taxon>
        <taxon>Candidatus Polarisedimenticola</taxon>
    </lineage>
</organism>
<dbReference type="SMART" id="SM00418">
    <property type="entry name" value="HTH_ARSR"/>
    <property type="match status" value="1"/>
</dbReference>
<dbReference type="Gene3D" id="1.10.10.10">
    <property type="entry name" value="Winged helix-like DNA-binding domain superfamily/Winged helix DNA-binding domain"/>
    <property type="match status" value="1"/>
</dbReference>
<proteinExistence type="predicted"/>
<feature type="domain" description="HTH arsR-type" evidence="4">
    <location>
        <begin position="2"/>
        <end position="96"/>
    </location>
</feature>
<gene>
    <name evidence="5" type="ORF">IFK94_03755</name>
</gene>
<dbReference type="PANTHER" id="PTHR43132:SF2">
    <property type="entry name" value="ARSENICAL RESISTANCE OPERON REPRESSOR ARSR-RELATED"/>
    <property type="match status" value="1"/>
</dbReference>
<dbReference type="InterPro" id="IPR036390">
    <property type="entry name" value="WH_DNA-bd_sf"/>
</dbReference>
<reference evidence="5 6" key="1">
    <citation type="submission" date="2020-08" db="EMBL/GenBank/DDBJ databases">
        <title>Acidobacteriota in marine sediments use diverse sulfur dissimilation pathways.</title>
        <authorList>
            <person name="Wasmund K."/>
        </authorList>
    </citation>
    <scope>NUCLEOTIDE SEQUENCE [LARGE SCALE GENOMIC DNA]</scope>
    <source>
        <strain evidence="5">MAG AM4</strain>
    </source>
</reference>
<dbReference type="GO" id="GO:0003677">
    <property type="term" value="F:DNA binding"/>
    <property type="evidence" value="ECO:0007669"/>
    <property type="project" value="UniProtKB-KW"/>
</dbReference>
<sequence length="115" mass="12823">MRNKEIFKIHADHCRVLANPSRLAIMACLDVRDMSVGEIAEVIEISLPAASQHLAALKGKHLVVSRKEGAKVFYSIPDKRIVEACRLIRKVLIDSMKQRGEIAAELYSDGDVIIK</sequence>